<evidence type="ECO:0000313" key="2">
    <source>
        <dbReference type="EMBL" id="CAH1453884.1"/>
    </source>
</evidence>
<dbReference type="EMBL" id="CAKMRJ010005745">
    <property type="protein sequence ID" value="CAH1453884.1"/>
    <property type="molecule type" value="Genomic_DNA"/>
</dbReference>
<dbReference type="AlphaFoldDB" id="A0AAU9PUJ2"/>
<reference evidence="2 3" key="1">
    <citation type="submission" date="2022-01" db="EMBL/GenBank/DDBJ databases">
        <authorList>
            <person name="Xiong W."/>
            <person name="Schranz E."/>
        </authorList>
    </citation>
    <scope>NUCLEOTIDE SEQUENCE [LARGE SCALE GENOMIC DNA]</scope>
</reference>
<protein>
    <recommendedName>
        <fullName evidence="4">Protein FAR1-RELATED SEQUENCE</fullName>
    </recommendedName>
</protein>
<accession>A0AAU9PUJ2</accession>
<gene>
    <name evidence="2" type="ORF">LVIROSA_LOCUS39093</name>
</gene>
<name>A0AAU9PUJ2_9ASTR</name>
<evidence type="ECO:0000256" key="1">
    <source>
        <dbReference type="SAM" id="Coils"/>
    </source>
</evidence>
<comment type="caution">
    <text evidence="2">The sequence shown here is derived from an EMBL/GenBank/DDBJ whole genome shotgun (WGS) entry which is preliminary data.</text>
</comment>
<feature type="coiled-coil region" evidence="1">
    <location>
        <begin position="16"/>
        <end position="43"/>
    </location>
</feature>
<dbReference type="Proteomes" id="UP001157418">
    <property type="component" value="Unassembled WGS sequence"/>
</dbReference>
<keyword evidence="1" id="KW-0175">Coiled coil</keyword>
<evidence type="ECO:0000313" key="3">
    <source>
        <dbReference type="Proteomes" id="UP001157418"/>
    </source>
</evidence>
<sequence>MIRDIYYSVDYCVDRLVSDMEKLKLYREKLREMTQEVDEDTRSVQPMTNRGFIETVFGVEKRDEVKVKIPEGIRNKGSGPVKKMMIGEKEMAILKAKKGSRKCGRCGEYVDHNARTCKKKANDSASK</sequence>
<proteinExistence type="predicted"/>
<keyword evidence="3" id="KW-1185">Reference proteome</keyword>
<organism evidence="2 3">
    <name type="scientific">Lactuca virosa</name>
    <dbReference type="NCBI Taxonomy" id="75947"/>
    <lineage>
        <taxon>Eukaryota</taxon>
        <taxon>Viridiplantae</taxon>
        <taxon>Streptophyta</taxon>
        <taxon>Embryophyta</taxon>
        <taxon>Tracheophyta</taxon>
        <taxon>Spermatophyta</taxon>
        <taxon>Magnoliopsida</taxon>
        <taxon>eudicotyledons</taxon>
        <taxon>Gunneridae</taxon>
        <taxon>Pentapetalae</taxon>
        <taxon>asterids</taxon>
        <taxon>campanulids</taxon>
        <taxon>Asterales</taxon>
        <taxon>Asteraceae</taxon>
        <taxon>Cichorioideae</taxon>
        <taxon>Cichorieae</taxon>
        <taxon>Lactucinae</taxon>
        <taxon>Lactuca</taxon>
    </lineage>
</organism>
<evidence type="ECO:0008006" key="4">
    <source>
        <dbReference type="Google" id="ProtNLM"/>
    </source>
</evidence>